<accession>A0A830E259</accession>
<sequence length="80" mass="7993">MKHVGRDDEVVDDGGVVAGTGEVRGEQSEGGTLVHASDVSGDAEMSIYPPLSGATGSDDEVRGGGGVRDGPVSRPSNPVT</sequence>
<dbReference type="AlphaFoldDB" id="A0A830E259"/>
<dbReference type="Proteomes" id="UP000646833">
    <property type="component" value="Unassembled WGS sequence"/>
</dbReference>
<reference evidence="2" key="2">
    <citation type="submission" date="2020-09" db="EMBL/GenBank/DDBJ databases">
        <authorList>
            <person name="Sun Q."/>
            <person name="Sedlacek I."/>
        </authorList>
    </citation>
    <scope>NUCLEOTIDE SEQUENCE</scope>
    <source>
        <strain evidence="2">CCM 7217</strain>
    </source>
</reference>
<proteinExistence type="predicted"/>
<comment type="caution">
    <text evidence="2">The sequence shown here is derived from an EMBL/GenBank/DDBJ whole genome shotgun (WGS) entry which is preliminary data.</text>
</comment>
<dbReference type="EMBL" id="BMCI01000007">
    <property type="protein sequence ID" value="GGC70036.1"/>
    <property type="molecule type" value="Genomic_DNA"/>
</dbReference>
<feature type="compositionally biased region" description="Low complexity" evidence="1">
    <location>
        <begin position="69"/>
        <end position="80"/>
    </location>
</feature>
<protein>
    <submittedName>
        <fullName evidence="2">Uncharacterized protein</fullName>
    </submittedName>
</protein>
<evidence type="ECO:0000313" key="2">
    <source>
        <dbReference type="EMBL" id="GGC70036.1"/>
    </source>
</evidence>
<name>A0A830E259_9EURY</name>
<reference evidence="2" key="1">
    <citation type="journal article" date="2014" name="Int. J. Syst. Evol. Microbiol.">
        <title>Complete genome sequence of Corynebacterium casei LMG S-19264T (=DSM 44701T), isolated from a smear-ripened cheese.</title>
        <authorList>
            <consortium name="US DOE Joint Genome Institute (JGI-PGF)"/>
            <person name="Walter F."/>
            <person name="Albersmeier A."/>
            <person name="Kalinowski J."/>
            <person name="Ruckert C."/>
        </authorList>
    </citation>
    <scope>NUCLEOTIDE SEQUENCE</scope>
    <source>
        <strain evidence="2">CCM 7217</strain>
    </source>
</reference>
<evidence type="ECO:0000313" key="3">
    <source>
        <dbReference type="Proteomes" id="UP000646833"/>
    </source>
</evidence>
<evidence type="ECO:0000256" key="1">
    <source>
        <dbReference type="SAM" id="MobiDB-lite"/>
    </source>
</evidence>
<feature type="region of interest" description="Disordered" evidence="1">
    <location>
        <begin position="1"/>
        <end position="80"/>
    </location>
</feature>
<organism evidence="2 3">
    <name type="scientific">Haloferax sulfurifontis</name>
    <dbReference type="NCBI Taxonomy" id="255616"/>
    <lineage>
        <taxon>Archaea</taxon>
        <taxon>Methanobacteriati</taxon>
        <taxon>Methanobacteriota</taxon>
        <taxon>Stenosarchaea group</taxon>
        <taxon>Halobacteria</taxon>
        <taxon>Halobacteriales</taxon>
        <taxon>Haloferacaceae</taxon>
        <taxon>Haloferax</taxon>
    </lineage>
</organism>
<gene>
    <name evidence="2" type="ORF">GCM10007209_35000</name>
</gene>